<keyword evidence="3" id="KW-1185">Reference proteome</keyword>
<dbReference type="Pfam" id="PF02698">
    <property type="entry name" value="DUF218"/>
    <property type="match status" value="1"/>
</dbReference>
<dbReference type="EMBL" id="NXLV01000003">
    <property type="protein sequence ID" value="RDU71390.1"/>
    <property type="molecule type" value="Genomic_DNA"/>
</dbReference>
<proteinExistence type="predicted"/>
<gene>
    <name evidence="2" type="ORF">CQA58_02260</name>
</gene>
<comment type="caution">
    <text evidence="2">The sequence shown here is derived from an EMBL/GenBank/DDBJ whole genome shotgun (WGS) entry which is preliminary data.</text>
</comment>
<accession>A0A3D8J2B7</accession>
<organism evidence="2 3">
    <name type="scientific">Helicobacter brantae</name>
    <dbReference type="NCBI Taxonomy" id="375927"/>
    <lineage>
        <taxon>Bacteria</taxon>
        <taxon>Pseudomonadati</taxon>
        <taxon>Campylobacterota</taxon>
        <taxon>Epsilonproteobacteria</taxon>
        <taxon>Campylobacterales</taxon>
        <taxon>Helicobacteraceae</taxon>
        <taxon>Helicobacter</taxon>
    </lineage>
</organism>
<dbReference type="AlphaFoldDB" id="A0A3D8J2B7"/>
<dbReference type="Proteomes" id="UP000257045">
    <property type="component" value="Unassembled WGS sequence"/>
</dbReference>
<reference evidence="2 3" key="1">
    <citation type="submission" date="2018-04" db="EMBL/GenBank/DDBJ databases">
        <title>Novel Campyloabacter and Helicobacter Species and Strains.</title>
        <authorList>
            <person name="Mannion A.J."/>
            <person name="Shen Z."/>
            <person name="Fox J.G."/>
        </authorList>
    </citation>
    <scope>NUCLEOTIDE SEQUENCE [LARGE SCALE GENOMIC DNA]</scope>
    <source>
        <strain evidence="2 3">MIT 04-9366</strain>
    </source>
</reference>
<sequence>MKKFIAFLCVLVLICVGYLCRERLLSAYAKSFEKEVLKEPISLTLKDNDFLLSSDQKESYEGVLILGGNPIIRLNGAIALYKSGIVKKIYITKPRSYVQTYNGILQSEFEKVSLVLNHLKIPYEVIENPRNGATSTLEEAKDFATFAKKRGVKEVLLLTDSFHTSRTYATFSNVFKKEGLSTKLYIIGVPNPFYDEGNWWRSELGLRTYIVESGTTLAHWLRAFEGVEEY</sequence>
<feature type="domain" description="DUF218" evidence="1">
    <location>
        <begin position="63"/>
        <end position="180"/>
    </location>
</feature>
<evidence type="ECO:0000313" key="3">
    <source>
        <dbReference type="Proteomes" id="UP000257045"/>
    </source>
</evidence>
<dbReference type="InterPro" id="IPR003848">
    <property type="entry name" value="DUF218"/>
</dbReference>
<evidence type="ECO:0000313" key="2">
    <source>
        <dbReference type="EMBL" id="RDU71390.1"/>
    </source>
</evidence>
<name>A0A3D8J2B7_9HELI</name>
<protein>
    <recommendedName>
        <fullName evidence="1">DUF218 domain-containing protein</fullName>
    </recommendedName>
</protein>
<evidence type="ECO:0000259" key="1">
    <source>
        <dbReference type="Pfam" id="PF02698"/>
    </source>
</evidence>
<dbReference type="OrthoDB" id="9782395at2"/>
<dbReference type="RefSeq" id="WP_115569102.1">
    <property type="nucleotide sequence ID" value="NZ_NXLV01000003.1"/>
</dbReference>